<feature type="signal peptide" evidence="1">
    <location>
        <begin position="1"/>
        <end position="27"/>
    </location>
</feature>
<dbReference type="EMBL" id="HBUF01351045">
    <property type="protein sequence ID" value="CAG6713827.1"/>
    <property type="molecule type" value="Transcribed_RNA"/>
</dbReference>
<dbReference type="EMBL" id="HBUF01351044">
    <property type="protein sequence ID" value="CAG6713824.1"/>
    <property type="molecule type" value="Transcribed_RNA"/>
</dbReference>
<protein>
    <submittedName>
        <fullName evidence="2">Uncharacterized protein</fullName>
    </submittedName>
</protein>
<organism evidence="2">
    <name type="scientific">Cacopsylla melanoneura</name>
    <dbReference type="NCBI Taxonomy" id="428564"/>
    <lineage>
        <taxon>Eukaryota</taxon>
        <taxon>Metazoa</taxon>
        <taxon>Ecdysozoa</taxon>
        <taxon>Arthropoda</taxon>
        <taxon>Hexapoda</taxon>
        <taxon>Insecta</taxon>
        <taxon>Pterygota</taxon>
        <taxon>Neoptera</taxon>
        <taxon>Paraneoptera</taxon>
        <taxon>Hemiptera</taxon>
        <taxon>Sternorrhyncha</taxon>
        <taxon>Psylloidea</taxon>
        <taxon>Psyllidae</taxon>
        <taxon>Psyllinae</taxon>
        <taxon>Cacopsylla</taxon>
    </lineage>
</organism>
<dbReference type="EMBL" id="HBUF01351046">
    <property type="protein sequence ID" value="CAG6713830.1"/>
    <property type="molecule type" value="Transcribed_RNA"/>
</dbReference>
<evidence type="ECO:0000313" key="2">
    <source>
        <dbReference type="EMBL" id="CAG6713824.1"/>
    </source>
</evidence>
<proteinExistence type="predicted"/>
<feature type="chain" id="PRO_5036262554" evidence="1">
    <location>
        <begin position="28"/>
        <end position="101"/>
    </location>
</feature>
<reference evidence="2" key="1">
    <citation type="submission" date="2021-05" db="EMBL/GenBank/DDBJ databases">
        <authorList>
            <person name="Alioto T."/>
            <person name="Alioto T."/>
            <person name="Gomez Garrido J."/>
        </authorList>
    </citation>
    <scope>NUCLEOTIDE SEQUENCE</scope>
</reference>
<sequence length="101" mass="10903">MAGSINRFNKALARFSFSLLTNELTLALTSTSGSFLSSPRHCSIRVVSSVGVACSVGQHISRTLECTRSPVTLYRILGTGSAERSISEGRKYFLNSSNDNI</sequence>
<keyword evidence="1" id="KW-0732">Signal</keyword>
<accession>A0A8D8Y0A7</accession>
<evidence type="ECO:0000256" key="1">
    <source>
        <dbReference type="SAM" id="SignalP"/>
    </source>
</evidence>
<name>A0A8D8Y0A7_9HEMI</name>
<dbReference type="AlphaFoldDB" id="A0A8D8Y0A7"/>